<protein>
    <submittedName>
        <fullName evidence="2">Uncharacterized protein</fullName>
    </submittedName>
</protein>
<sequence length="67" mass="8177">MSFTSQSLRKTHIDSLLFFFYSIIFSFILVFDFLSFWLHPAWLTKYHRHLLLDRTRVVMLLQLTHSL</sequence>
<dbReference type="EMBL" id="ML738614">
    <property type="protein sequence ID" value="KAE8163816.1"/>
    <property type="molecule type" value="Genomic_DNA"/>
</dbReference>
<feature type="transmembrane region" description="Helical" evidence="1">
    <location>
        <begin position="16"/>
        <end position="38"/>
    </location>
</feature>
<evidence type="ECO:0000313" key="3">
    <source>
        <dbReference type="Proteomes" id="UP000326950"/>
    </source>
</evidence>
<evidence type="ECO:0000256" key="1">
    <source>
        <dbReference type="SAM" id="Phobius"/>
    </source>
</evidence>
<keyword evidence="3" id="KW-1185">Reference proteome</keyword>
<proteinExistence type="predicted"/>
<reference evidence="2 3" key="1">
    <citation type="submission" date="2019-04" db="EMBL/GenBank/DDBJ databases">
        <title>Friends and foes A comparative genomics study of 23 Aspergillus species from section Flavi.</title>
        <authorList>
            <consortium name="DOE Joint Genome Institute"/>
            <person name="Kjaerbolling I."/>
            <person name="Vesth T."/>
            <person name="Frisvad J.C."/>
            <person name="Nybo J.L."/>
            <person name="Theobald S."/>
            <person name="Kildgaard S."/>
            <person name="Isbrandt T."/>
            <person name="Kuo A."/>
            <person name="Sato A."/>
            <person name="Lyhne E.K."/>
            <person name="Kogle M.E."/>
            <person name="Wiebenga A."/>
            <person name="Kun R.S."/>
            <person name="Lubbers R.J."/>
            <person name="Makela M.R."/>
            <person name="Barry K."/>
            <person name="Chovatia M."/>
            <person name="Clum A."/>
            <person name="Daum C."/>
            <person name="Haridas S."/>
            <person name="He G."/>
            <person name="LaButti K."/>
            <person name="Lipzen A."/>
            <person name="Mondo S."/>
            <person name="Riley R."/>
            <person name="Salamov A."/>
            <person name="Simmons B.A."/>
            <person name="Magnuson J.K."/>
            <person name="Henrissat B."/>
            <person name="Mortensen U.H."/>
            <person name="Larsen T.O."/>
            <person name="Devries R.P."/>
            <person name="Grigoriev I.V."/>
            <person name="Machida M."/>
            <person name="Baker S.E."/>
            <person name="Andersen M.R."/>
        </authorList>
    </citation>
    <scope>NUCLEOTIDE SEQUENCE [LARGE SCALE GENOMIC DNA]</scope>
    <source>
        <strain evidence="2 3">CBS 117626</strain>
    </source>
</reference>
<name>A0A5N6UYU1_ASPTM</name>
<accession>A0A5N6UYU1</accession>
<dbReference type="AlphaFoldDB" id="A0A5N6UYU1"/>
<gene>
    <name evidence="2" type="ORF">BDV40DRAFT_262145</name>
</gene>
<organism evidence="2 3">
    <name type="scientific">Aspergillus tamarii</name>
    <dbReference type="NCBI Taxonomy" id="41984"/>
    <lineage>
        <taxon>Eukaryota</taxon>
        <taxon>Fungi</taxon>
        <taxon>Dikarya</taxon>
        <taxon>Ascomycota</taxon>
        <taxon>Pezizomycotina</taxon>
        <taxon>Eurotiomycetes</taxon>
        <taxon>Eurotiomycetidae</taxon>
        <taxon>Eurotiales</taxon>
        <taxon>Aspergillaceae</taxon>
        <taxon>Aspergillus</taxon>
        <taxon>Aspergillus subgen. Circumdati</taxon>
    </lineage>
</organism>
<keyword evidence="1" id="KW-0812">Transmembrane</keyword>
<dbReference type="Proteomes" id="UP000326950">
    <property type="component" value="Unassembled WGS sequence"/>
</dbReference>
<keyword evidence="1" id="KW-0472">Membrane</keyword>
<keyword evidence="1" id="KW-1133">Transmembrane helix</keyword>
<evidence type="ECO:0000313" key="2">
    <source>
        <dbReference type="EMBL" id="KAE8163816.1"/>
    </source>
</evidence>